<dbReference type="Pfam" id="PF26436">
    <property type="entry name" value="DUF8119"/>
    <property type="match status" value="1"/>
</dbReference>
<gene>
    <name evidence="3" type="ORF">HYG81_16730</name>
</gene>
<dbReference type="OrthoDB" id="206324at2157"/>
<dbReference type="EMBL" id="CP059154">
    <property type="protein sequence ID" value="QLK25705.1"/>
    <property type="molecule type" value="Genomic_DNA"/>
</dbReference>
<organism evidence="3 4">
    <name type="scientific">Natrinema zhouii</name>
    <dbReference type="NCBI Taxonomy" id="1710539"/>
    <lineage>
        <taxon>Archaea</taxon>
        <taxon>Methanobacteriati</taxon>
        <taxon>Methanobacteriota</taxon>
        <taxon>Stenosarchaea group</taxon>
        <taxon>Halobacteria</taxon>
        <taxon>Halobacteriales</taxon>
        <taxon>Natrialbaceae</taxon>
        <taxon>Natrinema</taxon>
    </lineage>
</organism>
<evidence type="ECO:0000313" key="4">
    <source>
        <dbReference type="Proteomes" id="UP000510869"/>
    </source>
</evidence>
<keyword evidence="4" id="KW-1185">Reference proteome</keyword>
<feature type="transmembrane region" description="Helical" evidence="1">
    <location>
        <begin position="54"/>
        <end position="75"/>
    </location>
</feature>
<name>A0A7D6GZB2_9EURY</name>
<feature type="transmembrane region" description="Helical" evidence="1">
    <location>
        <begin position="20"/>
        <end position="42"/>
    </location>
</feature>
<dbReference type="KEGG" id="nay:HYG81_16730"/>
<protein>
    <recommendedName>
        <fullName evidence="2">DUF8119 domain-containing protein</fullName>
    </recommendedName>
</protein>
<evidence type="ECO:0000256" key="1">
    <source>
        <dbReference type="SAM" id="Phobius"/>
    </source>
</evidence>
<evidence type="ECO:0000313" key="3">
    <source>
        <dbReference type="EMBL" id="QLK25705.1"/>
    </source>
</evidence>
<keyword evidence="1" id="KW-1133">Transmembrane helix</keyword>
<accession>A0A7D6GZB2</accession>
<proteinExistence type="predicted"/>
<dbReference type="Proteomes" id="UP000510869">
    <property type="component" value="Chromosome"/>
</dbReference>
<keyword evidence="1" id="KW-0472">Membrane</keyword>
<feature type="domain" description="DUF8119" evidence="2">
    <location>
        <begin position="12"/>
        <end position="79"/>
    </location>
</feature>
<keyword evidence="1" id="KW-0812">Transmembrane</keyword>
<reference evidence="3 4" key="1">
    <citation type="submission" date="2020-07" db="EMBL/GenBank/DDBJ databases">
        <title>Natrinema (YPL30) sp. nov. and Haloterrigena xxxxxx (YPL8) sp. nov., isolated from a salt mine.</title>
        <authorList>
            <person name="Cui H."/>
        </authorList>
    </citation>
    <scope>NUCLEOTIDE SEQUENCE [LARGE SCALE GENOMIC DNA]</scope>
    <source>
        <strain evidence="3 4">YPL13</strain>
    </source>
</reference>
<sequence>MSNDTPRSSRTGRARQGLSAVMSGAFRLLVDLLVISLWVLLLTLVFLETGWPRWAFYGVLFGGIGLYVAVTAAWAGGDREK</sequence>
<dbReference type="InterPro" id="IPR058432">
    <property type="entry name" value="DUF8119"/>
</dbReference>
<evidence type="ECO:0000259" key="2">
    <source>
        <dbReference type="Pfam" id="PF26436"/>
    </source>
</evidence>
<dbReference type="AlphaFoldDB" id="A0A7D6GZB2"/>